<evidence type="ECO:0000313" key="1">
    <source>
        <dbReference type="EMBL" id="GBB84039.1"/>
    </source>
</evidence>
<dbReference type="Proteomes" id="UP000247702">
    <property type="component" value="Unassembled WGS sequence"/>
</dbReference>
<sequence>MPKYCMYDSIESLTKENHNSPFPENHLVYVESVCESIHSIHTTCNTNANPPDTKFISYPCQPLETCIQFYVPSPDPNQELIPHSQCINGDKIRVWDNHDDPEADTCSYNAGYASGPTPVEIEIAFIVYDNNNLPIQVNKLVAYYKGNLLKENYSDSNNYYAIIPGYNEGETIKYCFNAGEDTRSIVTAHATAQKFYLLSDPGAAEFLDPL</sequence>
<protein>
    <submittedName>
        <fullName evidence="1">Uncharacterized protein</fullName>
    </submittedName>
</protein>
<dbReference type="AlphaFoldDB" id="A0A2Z6QEA2"/>
<accession>A0A2Z6QEA2</accession>
<keyword evidence="2" id="KW-1185">Reference proteome</keyword>
<evidence type="ECO:0000313" key="2">
    <source>
        <dbReference type="Proteomes" id="UP000247702"/>
    </source>
</evidence>
<reference evidence="1 2" key="1">
    <citation type="submission" date="2017-11" db="EMBL/GenBank/DDBJ databases">
        <title>The genome of Rhizophagus clarus HR1 reveals common genetic basis of auxotrophy among arbuscular mycorrhizal fungi.</title>
        <authorList>
            <person name="Kobayashi Y."/>
        </authorList>
    </citation>
    <scope>NUCLEOTIDE SEQUENCE [LARGE SCALE GENOMIC DNA]</scope>
    <source>
        <strain evidence="1 2">HR1</strain>
    </source>
</reference>
<proteinExistence type="predicted"/>
<organism evidence="1 2">
    <name type="scientific">Rhizophagus clarus</name>
    <dbReference type="NCBI Taxonomy" id="94130"/>
    <lineage>
        <taxon>Eukaryota</taxon>
        <taxon>Fungi</taxon>
        <taxon>Fungi incertae sedis</taxon>
        <taxon>Mucoromycota</taxon>
        <taxon>Glomeromycotina</taxon>
        <taxon>Glomeromycetes</taxon>
        <taxon>Glomerales</taxon>
        <taxon>Glomeraceae</taxon>
        <taxon>Rhizophagus</taxon>
    </lineage>
</organism>
<dbReference type="EMBL" id="BEXD01000079">
    <property type="protein sequence ID" value="GBB84039.1"/>
    <property type="molecule type" value="Genomic_DNA"/>
</dbReference>
<gene>
    <name evidence="1" type="ORF">RclHR1_10690002</name>
</gene>
<name>A0A2Z6QEA2_9GLOM</name>
<comment type="caution">
    <text evidence="1">The sequence shown here is derived from an EMBL/GenBank/DDBJ whole genome shotgun (WGS) entry which is preliminary data.</text>
</comment>